<dbReference type="InterPro" id="IPR020846">
    <property type="entry name" value="MFS_dom"/>
</dbReference>
<reference evidence="15" key="1">
    <citation type="submission" date="2025-08" db="UniProtKB">
        <authorList>
            <consortium name="RefSeq"/>
        </authorList>
    </citation>
    <scope>IDENTIFICATION</scope>
    <source>
        <tissue evidence="15">Gonads</tissue>
    </source>
</reference>
<evidence type="ECO:0000256" key="12">
    <source>
        <dbReference type="SAM" id="Phobius"/>
    </source>
</evidence>
<feature type="transmembrane region" description="Helical" evidence="12">
    <location>
        <begin position="415"/>
        <end position="440"/>
    </location>
</feature>
<dbReference type="GO" id="GO:0016020">
    <property type="term" value="C:membrane"/>
    <property type="evidence" value="ECO:0007669"/>
    <property type="project" value="UniProtKB-SubCell"/>
</dbReference>
<evidence type="ECO:0000256" key="6">
    <source>
        <dbReference type="ARBA" id="ARBA00022989"/>
    </source>
</evidence>
<dbReference type="InterPro" id="IPR036259">
    <property type="entry name" value="MFS_trans_sf"/>
</dbReference>
<evidence type="ECO:0000256" key="10">
    <source>
        <dbReference type="ARBA" id="ARBA00054632"/>
    </source>
</evidence>
<keyword evidence="7" id="KW-0915">Sodium</keyword>
<evidence type="ECO:0000256" key="4">
    <source>
        <dbReference type="ARBA" id="ARBA00022692"/>
    </source>
</evidence>
<dbReference type="GeneID" id="115880942"/>
<dbReference type="GO" id="GO:0015293">
    <property type="term" value="F:symporter activity"/>
    <property type="evidence" value="ECO:0007669"/>
    <property type="project" value="UniProtKB-KW"/>
</dbReference>
<evidence type="ECO:0000256" key="7">
    <source>
        <dbReference type="ARBA" id="ARBA00023053"/>
    </source>
</evidence>
<feature type="transmembrane region" description="Helical" evidence="12">
    <location>
        <begin position="53"/>
        <end position="79"/>
    </location>
</feature>
<dbReference type="SUPFAM" id="SSF103473">
    <property type="entry name" value="MFS general substrate transporter"/>
    <property type="match status" value="1"/>
</dbReference>
<feature type="transmembrane region" description="Helical" evidence="12">
    <location>
        <begin position="126"/>
        <end position="149"/>
    </location>
</feature>
<proteinExistence type="inferred from homology"/>
<comment type="similarity">
    <text evidence="2">Belongs to the major facilitator superfamily. Sodium/anion cotransporter family.</text>
</comment>
<comment type="function">
    <text evidence="10">May be an inorganic phosphate cotransporter.</text>
</comment>
<dbReference type="Pfam" id="PF07690">
    <property type="entry name" value="MFS_1"/>
    <property type="match status" value="1"/>
</dbReference>
<evidence type="ECO:0000256" key="2">
    <source>
        <dbReference type="ARBA" id="ARBA00008586"/>
    </source>
</evidence>
<dbReference type="PANTHER" id="PTHR11662:SF280">
    <property type="entry name" value="FI21844P1-RELATED"/>
    <property type="match status" value="1"/>
</dbReference>
<evidence type="ECO:0000256" key="8">
    <source>
        <dbReference type="ARBA" id="ARBA00023136"/>
    </source>
</evidence>
<accession>A0A6J2XUA3</accession>
<dbReference type="AlphaFoldDB" id="A0A6J2XUA3"/>
<keyword evidence="6 12" id="KW-1133">Transmembrane helix</keyword>
<keyword evidence="4 12" id="KW-0812">Transmembrane</keyword>
<dbReference type="InterPro" id="IPR011701">
    <property type="entry name" value="MFS"/>
</dbReference>
<name>A0A6J2XUA3_SITOR</name>
<dbReference type="FunCoup" id="A0A6J2XUA3">
    <property type="interactions" value="108"/>
</dbReference>
<evidence type="ECO:0000256" key="1">
    <source>
        <dbReference type="ARBA" id="ARBA00004141"/>
    </source>
</evidence>
<sequence>MSNKVGKENRHVECVYRSLGGSYVALFRRNSGVIEKSPVAYSPPTFGKRHSQVLILFALVFLAYGIRVTLSVAIVAMTTPSASSNPNIPTYPDWNDKSIVLSAFFWGYIIPQIFAGWIAGQYGPKWFLVGSMTVCGGMCIVLPAMAALLGSLGVMVSRAIQGLCQGFIFPSVHCALSRWVPPEERSRLATLVYAAGPLGTVAGMLLTGVISASNLGWPTVFYLYGAGSIAWAAFSALFSANSPSSHPSISEAERYFIENSLGHTEDKPKPKTPWTAIWTSVPLWAILITHCGQNWGFWTLMTEIPTYMSKVMNFDIKANSALSALPYLVLWILSFFMSFASDALINRNILTLGHARKLFNSIGLVIPALALFFLGITPGDEPIRAVALLVVAVGFNSGVYCGFNVNHVDISPTHAGTLMGITNGISNIFGIVAPLMVQFIVTNETDATQWKIIFFLTAIIYVATSLVFNFFGSGEVQKWNDKPED</sequence>
<keyword evidence="5" id="KW-0769">Symport</keyword>
<feature type="transmembrane region" description="Helical" evidence="12">
    <location>
        <begin position="318"/>
        <end position="337"/>
    </location>
</feature>
<feature type="transmembrane region" description="Helical" evidence="12">
    <location>
        <begin position="99"/>
        <end position="119"/>
    </location>
</feature>
<evidence type="ECO:0000259" key="13">
    <source>
        <dbReference type="PROSITE" id="PS50850"/>
    </source>
</evidence>
<feature type="transmembrane region" description="Helical" evidence="12">
    <location>
        <begin position="155"/>
        <end position="176"/>
    </location>
</feature>
<dbReference type="RefSeq" id="XP_030754134.1">
    <property type="nucleotide sequence ID" value="XM_030898274.1"/>
</dbReference>
<dbReference type="PROSITE" id="PS50850">
    <property type="entry name" value="MFS"/>
    <property type="match status" value="1"/>
</dbReference>
<feature type="transmembrane region" description="Helical" evidence="12">
    <location>
        <begin position="221"/>
        <end position="240"/>
    </location>
</feature>
<dbReference type="InterPro" id="IPR050382">
    <property type="entry name" value="MFS_Na/Anion_cotransporter"/>
</dbReference>
<feature type="transmembrane region" description="Helical" evidence="12">
    <location>
        <begin position="358"/>
        <end position="377"/>
    </location>
</feature>
<gene>
    <name evidence="15" type="primary">LOC115880942</name>
</gene>
<dbReference type="KEGG" id="soy:115880942"/>
<dbReference type="InParanoid" id="A0A6J2XUA3"/>
<evidence type="ECO:0000256" key="5">
    <source>
        <dbReference type="ARBA" id="ARBA00022847"/>
    </source>
</evidence>
<feature type="transmembrane region" description="Helical" evidence="12">
    <location>
        <begin position="188"/>
        <end position="209"/>
    </location>
</feature>
<dbReference type="Gene3D" id="1.20.1250.20">
    <property type="entry name" value="MFS general substrate transporter like domains"/>
    <property type="match status" value="2"/>
</dbReference>
<keyword evidence="14" id="KW-1185">Reference proteome</keyword>
<protein>
    <recommendedName>
        <fullName evidence="11">Putative inorganic phosphate cotransporter</fullName>
    </recommendedName>
</protein>
<dbReference type="OrthoDB" id="2985014at2759"/>
<evidence type="ECO:0000256" key="9">
    <source>
        <dbReference type="ARBA" id="ARBA00023201"/>
    </source>
</evidence>
<dbReference type="Proteomes" id="UP000504635">
    <property type="component" value="Unplaced"/>
</dbReference>
<keyword evidence="9" id="KW-0739">Sodium transport</keyword>
<keyword evidence="3" id="KW-0813">Transport</keyword>
<evidence type="ECO:0000256" key="3">
    <source>
        <dbReference type="ARBA" id="ARBA00022448"/>
    </source>
</evidence>
<dbReference type="FunFam" id="1.20.1250.20:FF:000003">
    <property type="entry name" value="Solute carrier family 17 member 3"/>
    <property type="match status" value="1"/>
</dbReference>
<keyword evidence="8 12" id="KW-0472">Membrane</keyword>
<comment type="subcellular location">
    <subcellularLocation>
        <location evidence="1">Membrane</location>
        <topology evidence="1">Multi-pass membrane protein</topology>
    </subcellularLocation>
</comment>
<dbReference type="CDD" id="cd17318">
    <property type="entry name" value="MFS_SLC17"/>
    <property type="match status" value="1"/>
</dbReference>
<feature type="transmembrane region" description="Helical" evidence="12">
    <location>
        <begin position="383"/>
        <end position="403"/>
    </location>
</feature>
<keyword evidence="9" id="KW-0406">Ion transport</keyword>
<feature type="transmembrane region" description="Helical" evidence="12">
    <location>
        <begin position="452"/>
        <end position="472"/>
    </location>
</feature>
<dbReference type="PANTHER" id="PTHR11662">
    <property type="entry name" value="SOLUTE CARRIER FAMILY 17"/>
    <property type="match status" value="1"/>
</dbReference>
<dbReference type="FunFam" id="1.20.1250.20:FF:000144">
    <property type="entry name" value="Picot, isoform B"/>
    <property type="match status" value="1"/>
</dbReference>
<feature type="domain" description="Major facilitator superfamily (MFS) profile" evidence="13">
    <location>
        <begin position="53"/>
        <end position="476"/>
    </location>
</feature>
<evidence type="ECO:0000256" key="11">
    <source>
        <dbReference type="ARBA" id="ARBA00068450"/>
    </source>
</evidence>
<evidence type="ECO:0000313" key="14">
    <source>
        <dbReference type="Proteomes" id="UP000504635"/>
    </source>
</evidence>
<dbReference type="GO" id="GO:0006820">
    <property type="term" value="P:monoatomic anion transport"/>
    <property type="evidence" value="ECO:0007669"/>
    <property type="project" value="TreeGrafter"/>
</dbReference>
<evidence type="ECO:0000313" key="15">
    <source>
        <dbReference type="RefSeq" id="XP_030754134.1"/>
    </source>
</evidence>
<dbReference type="GO" id="GO:0006814">
    <property type="term" value="P:sodium ion transport"/>
    <property type="evidence" value="ECO:0007669"/>
    <property type="project" value="UniProtKB-KW"/>
</dbReference>
<organism evidence="14 15">
    <name type="scientific">Sitophilus oryzae</name>
    <name type="common">Rice weevil</name>
    <name type="synonym">Curculio oryzae</name>
    <dbReference type="NCBI Taxonomy" id="7048"/>
    <lineage>
        <taxon>Eukaryota</taxon>
        <taxon>Metazoa</taxon>
        <taxon>Ecdysozoa</taxon>
        <taxon>Arthropoda</taxon>
        <taxon>Hexapoda</taxon>
        <taxon>Insecta</taxon>
        <taxon>Pterygota</taxon>
        <taxon>Neoptera</taxon>
        <taxon>Endopterygota</taxon>
        <taxon>Coleoptera</taxon>
        <taxon>Polyphaga</taxon>
        <taxon>Cucujiformia</taxon>
        <taxon>Curculionidae</taxon>
        <taxon>Dryophthorinae</taxon>
        <taxon>Sitophilus</taxon>
    </lineage>
</organism>
<feature type="transmembrane region" description="Helical" evidence="12">
    <location>
        <begin position="276"/>
        <end position="298"/>
    </location>
</feature>